<feature type="chain" id="PRO_5045606552" description="Lipoprotein" evidence="1">
    <location>
        <begin position="26"/>
        <end position="50"/>
    </location>
</feature>
<reference evidence="2 3" key="1">
    <citation type="submission" date="2023-08" db="EMBL/GenBank/DDBJ databases">
        <title>Pseudoalteromonas haloplanktis LL1 genome.</title>
        <authorList>
            <person name="Wu S."/>
        </authorList>
    </citation>
    <scope>NUCLEOTIDE SEQUENCE [LARGE SCALE GENOMIC DNA]</scope>
    <source>
        <strain evidence="2 3">LL1</strain>
    </source>
</reference>
<keyword evidence="1" id="KW-0732">Signal</keyword>
<evidence type="ECO:0008006" key="4">
    <source>
        <dbReference type="Google" id="ProtNLM"/>
    </source>
</evidence>
<keyword evidence="3" id="KW-1185">Reference proteome</keyword>
<proteinExistence type="predicted"/>
<dbReference type="Proteomes" id="UP001226574">
    <property type="component" value="Unassembled WGS sequence"/>
</dbReference>
<comment type="caution">
    <text evidence="2">The sequence shown here is derived from an EMBL/GenBank/DDBJ whole genome shotgun (WGS) entry which is preliminary data.</text>
</comment>
<accession>A0ABU1BER5</accession>
<dbReference type="EMBL" id="JAVIFY010000011">
    <property type="protein sequence ID" value="MDQ9092905.1"/>
    <property type="molecule type" value="Genomic_DNA"/>
</dbReference>
<evidence type="ECO:0000256" key="1">
    <source>
        <dbReference type="SAM" id="SignalP"/>
    </source>
</evidence>
<name>A0ABU1BER5_PSEHA</name>
<organism evidence="2 3">
    <name type="scientific">Pseudoalteromonas haloplanktis</name>
    <name type="common">Alteromonas haloplanktis</name>
    <dbReference type="NCBI Taxonomy" id="228"/>
    <lineage>
        <taxon>Bacteria</taxon>
        <taxon>Pseudomonadati</taxon>
        <taxon>Pseudomonadota</taxon>
        <taxon>Gammaproteobacteria</taxon>
        <taxon>Alteromonadales</taxon>
        <taxon>Pseudoalteromonadaceae</taxon>
        <taxon>Pseudoalteromonas</taxon>
    </lineage>
</organism>
<evidence type="ECO:0000313" key="3">
    <source>
        <dbReference type="Proteomes" id="UP001226574"/>
    </source>
</evidence>
<dbReference type="PROSITE" id="PS51257">
    <property type="entry name" value="PROKAR_LIPOPROTEIN"/>
    <property type="match status" value="1"/>
</dbReference>
<gene>
    <name evidence="2" type="ORF">RC083_15085</name>
</gene>
<evidence type="ECO:0000313" key="2">
    <source>
        <dbReference type="EMBL" id="MDQ9092905.1"/>
    </source>
</evidence>
<sequence>MKKRLIKIASISAMTLLLASCSPYASLNVSAPFKVGPVYVNPSIGVGGSL</sequence>
<feature type="signal peptide" evidence="1">
    <location>
        <begin position="1"/>
        <end position="25"/>
    </location>
</feature>
<protein>
    <recommendedName>
        <fullName evidence="4">Lipoprotein</fullName>
    </recommendedName>
</protein>
<dbReference type="RefSeq" id="WP_016707967.1">
    <property type="nucleotide sequence ID" value="NZ_JAVIFY010000011.1"/>
</dbReference>